<dbReference type="Pfam" id="PF06985">
    <property type="entry name" value="HET"/>
    <property type="match status" value="1"/>
</dbReference>
<dbReference type="InterPro" id="IPR010730">
    <property type="entry name" value="HET"/>
</dbReference>
<organism evidence="2 3">
    <name type="scientific">Apiospora hydei</name>
    <dbReference type="NCBI Taxonomy" id="1337664"/>
    <lineage>
        <taxon>Eukaryota</taxon>
        <taxon>Fungi</taxon>
        <taxon>Dikarya</taxon>
        <taxon>Ascomycota</taxon>
        <taxon>Pezizomycotina</taxon>
        <taxon>Sordariomycetes</taxon>
        <taxon>Xylariomycetidae</taxon>
        <taxon>Amphisphaeriales</taxon>
        <taxon>Apiosporaceae</taxon>
        <taxon>Apiospora</taxon>
    </lineage>
</organism>
<keyword evidence="3" id="KW-1185">Reference proteome</keyword>
<dbReference type="PANTHER" id="PTHR24148:SF73">
    <property type="entry name" value="HET DOMAIN PROTEIN (AFU_ORTHOLOGUE AFUA_8G01020)"/>
    <property type="match status" value="1"/>
</dbReference>
<dbReference type="GeneID" id="92039497"/>
<name>A0ABR1X8G2_9PEZI</name>
<comment type="caution">
    <text evidence="2">The sequence shown here is derived from an EMBL/GenBank/DDBJ whole genome shotgun (WGS) entry which is preliminary data.</text>
</comment>
<dbReference type="Proteomes" id="UP001433268">
    <property type="component" value="Unassembled WGS sequence"/>
</dbReference>
<feature type="domain" description="Heterokaryon incompatibility" evidence="1">
    <location>
        <begin position="47"/>
        <end position="204"/>
    </location>
</feature>
<dbReference type="InterPro" id="IPR052895">
    <property type="entry name" value="HetReg/Transcr_Mod"/>
</dbReference>
<protein>
    <submittedName>
        <fullName evidence="2">Heterokaryon incompatibility protein-domain-containing protein</fullName>
    </submittedName>
</protein>
<accession>A0ABR1X8G2</accession>
<evidence type="ECO:0000259" key="1">
    <source>
        <dbReference type="Pfam" id="PF06985"/>
    </source>
</evidence>
<evidence type="ECO:0000313" key="3">
    <source>
        <dbReference type="Proteomes" id="UP001433268"/>
    </source>
</evidence>
<dbReference type="EMBL" id="JAQQWN010000003">
    <property type="protein sequence ID" value="KAK8091761.1"/>
    <property type="molecule type" value="Genomic_DNA"/>
</dbReference>
<dbReference type="RefSeq" id="XP_066673733.1">
    <property type="nucleotide sequence ID" value="XM_066806437.1"/>
</dbReference>
<proteinExistence type="predicted"/>
<reference evidence="2 3" key="1">
    <citation type="submission" date="2023-01" db="EMBL/GenBank/DDBJ databases">
        <title>Analysis of 21 Apiospora genomes using comparative genomics revels a genus with tremendous synthesis potential of carbohydrate active enzymes and secondary metabolites.</title>
        <authorList>
            <person name="Sorensen T."/>
        </authorList>
    </citation>
    <scope>NUCLEOTIDE SEQUENCE [LARGE SCALE GENOMIC DNA]</scope>
    <source>
        <strain evidence="2 3">CBS 114990</strain>
    </source>
</reference>
<sequence>MAVPYEHVPLQSPDFIRLVDLIPSTKRNAPVRCKIRQVKLRRARSTYEALSYVWGDREGSRPILCNGRELLVTPNCHDALVQLRRQYRRRTLWIDAICIDQTPAREAERNHQVKAMGRIYENASTVLIWLGPEELSMSLKDHLRLLAPIFAKLLVYVPLVLCCRHSSLIPVHEISDAAARKEYGTLLQKIADHSWFSRVWTVQEFAFARKRLIVSGSGQIRWAPLDPIRWWLAHGTEFAHMANNRIRFRSDARTLAHFKGEFKDYSRPEWNGDRFWYLKAMKNRNWHDWEEKRLRFIRSIRDLDSKLPHDKIYGVYSVLQKMGIRVPHPDYSQPIEKVVKDFTRALVAGTRSLDLITLDLPPTGYLGTESWVPELFSRLSRENQEPGESILQSIFHLQRPYASNWAKAHVSPETTANKLLVRGKRVANLETTVACDSELDGGSSRDWGQYRDFIRLCRQWCHFCSALPNNADALKHSIGKNFLAENFAYDHFIPKWQDLMMYPSCRKIEPEAVAQYSETTETDPVTILVNYLTLAGPQQHLDFTASTARDIQAEFNRTTKWAFVVTSNSLTGRAYRTCQDNDELWLLAGSSAPVVLRPTGNEGDFRYISPTYFHGLMEGELWPKDGEEGLEIISLV</sequence>
<evidence type="ECO:0000313" key="2">
    <source>
        <dbReference type="EMBL" id="KAK8091761.1"/>
    </source>
</evidence>
<gene>
    <name evidence="2" type="ORF">PG997_002122</name>
</gene>
<dbReference type="PANTHER" id="PTHR24148">
    <property type="entry name" value="ANKYRIN REPEAT DOMAIN-CONTAINING PROTEIN 39 HOMOLOG-RELATED"/>
    <property type="match status" value="1"/>
</dbReference>